<evidence type="ECO:0000313" key="1">
    <source>
        <dbReference type="Proteomes" id="UP000887576"/>
    </source>
</evidence>
<dbReference type="Proteomes" id="UP000887576">
    <property type="component" value="Unplaced"/>
</dbReference>
<protein>
    <submittedName>
        <fullName evidence="2">Mediator of RNA polymerase II transcription subunit 4</fullName>
    </submittedName>
</protein>
<dbReference type="WBParaSite" id="JU765_v2.g12392.t1">
    <property type="protein sequence ID" value="JU765_v2.g12392.t1"/>
    <property type="gene ID" value="JU765_v2.g12392"/>
</dbReference>
<proteinExistence type="predicted"/>
<reference evidence="2" key="1">
    <citation type="submission" date="2022-11" db="UniProtKB">
        <authorList>
            <consortium name="WormBaseParasite"/>
        </authorList>
    </citation>
    <scope>IDENTIFICATION</scope>
</reference>
<sequence length="259" mass="28741">MTELAGFGLKEDLVELSLDIEALVAQTISTFLDCAKQRQTDGNLIHVTGLLSDKAELFRKLVRRVNTRNDTEEYVKELESHAKDLNQIVVEKATSTQEAFNILADSSFLAKKTHAKAVEESKYVEPEEIVRFSHLISKNFSVCSPHFWQQGDPMRPFPTDLQYRMSLLAQSDGIASPKELHETTSETDEEKPGSSNNLYLNGHDGGLRDLKMNDLPVLNEFFVSSTDLTASTDANASASQPGHNIGLISSDEESSDSDF</sequence>
<organism evidence="1 2">
    <name type="scientific">Panagrolaimus sp. JU765</name>
    <dbReference type="NCBI Taxonomy" id="591449"/>
    <lineage>
        <taxon>Eukaryota</taxon>
        <taxon>Metazoa</taxon>
        <taxon>Ecdysozoa</taxon>
        <taxon>Nematoda</taxon>
        <taxon>Chromadorea</taxon>
        <taxon>Rhabditida</taxon>
        <taxon>Tylenchina</taxon>
        <taxon>Panagrolaimomorpha</taxon>
        <taxon>Panagrolaimoidea</taxon>
        <taxon>Panagrolaimidae</taxon>
        <taxon>Panagrolaimus</taxon>
    </lineage>
</organism>
<evidence type="ECO:0000313" key="2">
    <source>
        <dbReference type="WBParaSite" id="JU765_v2.g12392.t1"/>
    </source>
</evidence>
<accession>A0AC34Q2N5</accession>
<name>A0AC34Q2N5_9BILA</name>